<proteinExistence type="predicted"/>
<dbReference type="AlphaFoldDB" id="A0A9W9DBZ8"/>
<evidence type="ECO:0000313" key="2">
    <source>
        <dbReference type="EMBL" id="KAJ4412767.1"/>
    </source>
</evidence>
<protein>
    <submittedName>
        <fullName evidence="2">Uncharacterized protein</fullName>
    </submittedName>
</protein>
<dbReference type="EMBL" id="JAPEVA010000002">
    <property type="protein sequence ID" value="KAJ4412767.1"/>
    <property type="molecule type" value="Genomic_DNA"/>
</dbReference>
<feature type="compositionally biased region" description="Polar residues" evidence="1">
    <location>
        <begin position="10"/>
        <end position="37"/>
    </location>
</feature>
<sequence length="151" mass="16698">MSDDIEQEQYESNAASPQHGTPSRPASSGWTEVNMSRTPGIGKSVAKDMIANGRFVEETEAVQPTDVLSHDHIDVDDYIATGGLTDTLDQLPDLAEYTFAVSDDKGYVDDRKLLFLGGMESFQVWARLKTYSSKPDEVDFIHYSFLATKLG</sequence>
<name>A0A9W9DBZ8_9PLEO</name>
<evidence type="ECO:0000313" key="3">
    <source>
        <dbReference type="Proteomes" id="UP001140510"/>
    </source>
</evidence>
<comment type="caution">
    <text evidence="2">The sequence shown here is derived from an EMBL/GenBank/DDBJ whole genome shotgun (WGS) entry which is preliminary data.</text>
</comment>
<keyword evidence="3" id="KW-1185">Reference proteome</keyword>
<dbReference type="Proteomes" id="UP001140510">
    <property type="component" value="Unassembled WGS sequence"/>
</dbReference>
<evidence type="ECO:0000256" key="1">
    <source>
        <dbReference type="SAM" id="MobiDB-lite"/>
    </source>
</evidence>
<gene>
    <name evidence="2" type="ORF">N0V91_000529</name>
</gene>
<organism evidence="2 3">
    <name type="scientific">Didymella pomorum</name>
    <dbReference type="NCBI Taxonomy" id="749634"/>
    <lineage>
        <taxon>Eukaryota</taxon>
        <taxon>Fungi</taxon>
        <taxon>Dikarya</taxon>
        <taxon>Ascomycota</taxon>
        <taxon>Pezizomycotina</taxon>
        <taxon>Dothideomycetes</taxon>
        <taxon>Pleosporomycetidae</taxon>
        <taxon>Pleosporales</taxon>
        <taxon>Pleosporineae</taxon>
        <taxon>Didymellaceae</taxon>
        <taxon>Didymella</taxon>
    </lineage>
</organism>
<accession>A0A9W9DBZ8</accession>
<reference evidence="2" key="1">
    <citation type="submission" date="2022-10" db="EMBL/GenBank/DDBJ databases">
        <title>Tapping the CABI collections for fungal endophytes: first genome assemblies for Collariella, Neodidymelliopsis, Ascochyta clinopodiicola, Didymella pomorum, Didymosphaeria variabile, Neocosmospora piperis and Neocucurbitaria cava.</title>
        <authorList>
            <person name="Hill R."/>
        </authorList>
    </citation>
    <scope>NUCLEOTIDE SEQUENCE</scope>
    <source>
        <strain evidence="2">IMI 355091</strain>
    </source>
</reference>
<feature type="region of interest" description="Disordered" evidence="1">
    <location>
        <begin position="1"/>
        <end position="41"/>
    </location>
</feature>
<dbReference type="OrthoDB" id="3788551at2759"/>